<dbReference type="Pfam" id="PF08281">
    <property type="entry name" value="Sigma70_r4_2"/>
    <property type="match status" value="1"/>
</dbReference>
<dbReference type="SUPFAM" id="SSF88659">
    <property type="entry name" value="Sigma3 and sigma4 domains of RNA polymerase sigma factors"/>
    <property type="match status" value="1"/>
</dbReference>
<evidence type="ECO:0000256" key="2">
    <source>
        <dbReference type="ARBA" id="ARBA00023015"/>
    </source>
</evidence>
<name>A0ABN2H8P5_9MICO</name>
<dbReference type="PANTHER" id="PTHR43133:SF51">
    <property type="entry name" value="RNA POLYMERASE SIGMA FACTOR"/>
    <property type="match status" value="1"/>
</dbReference>
<dbReference type="InterPro" id="IPR014284">
    <property type="entry name" value="RNA_pol_sigma-70_dom"/>
</dbReference>
<dbReference type="InterPro" id="IPR013324">
    <property type="entry name" value="RNA_pol_sigma_r3/r4-like"/>
</dbReference>
<evidence type="ECO:0000256" key="5">
    <source>
        <dbReference type="ARBA" id="ARBA00023163"/>
    </source>
</evidence>
<dbReference type="InterPro" id="IPR000838">
    <property type="entry name" value="RNA_pol_sigma70_ECF_CS"/>
</dbReference>
<keyword evidence="10" id="KW-1185">Reference proteome</keyword>
<comment type="similarity">
    <text evidence="1 6">Belongs to the sigma-70 factor family. ECF subfamily.</text>
</comment>
<evidence type="ECO:0000313" key="9">
    <source>
        <dbReference type="EMBL" id="GAA1683736.1"/>
    </source>
</evidence>
<protein>
    <recommendedName>
        <fullName evidence="6">RNA polymerase sigma factor</fullName>
    </recommendedName>
</protein>
<dbReference type="EMBL" id="BAAAPK010000001">
    <property type="protein sequence ID" value="GAA1683736.1"/>
    <property type="molecule type" value="Genomic_DNA"/>
</dbReference>
<dbReference type="NCBIfam" id="TIGR02937">
    <property type="entry name" value="sigma70-ECF"/>
    <property type="match status" value="1"/>
</dbReference>
<keyword evidence="5 6" id="KW-0804">Transcription</keyword>
<dbReference type="Gene3D" id="1.10.10.10">
    <property type="entry name" value="Winged helix-like DNA-binding domain superfamily/Winged helix DNA-binding domain"/>
    <property type="match status" value="1"/>
</dbReference>
<comment type="caution">
    <text evidence="9">The sequence shown here is derived from an EMBL/GenBank/DDBJ whole genome shotgun (WGS) entry which is preliminary data.</text>
</comment>
<dbReference type="Proteomes" id="UP001500596">
    <property type="component" value="Unassembled WGS sequence"/>
</dbReference>
<feature type="domain" description="RNA polymerase sigma-70 region 2" evidence="7">
    <location>
        <begin position="24"/>
        <end position="88"/>
    </location>
</feature>
<keyword evidence="2 6" id="KW-0805">Transcription regulation</keyword>
<dbReference type="PROSITE" id="PS01063">
    <property type="entry name" value="SIGMA70_ECF"/>
    <property type="match status" value="1"/>
</dbReference>
<evidence type="ECO:0000313" key="10">
    <source>
        <dbReference type="Proteomes" id="UP001500596"/>
    </source>
</evidence>
<evidence type="ECO:0000259" key="7">
    <source>
        <dbReference type="Pfam" id="PF04542"/>
    </source>
</evidence>
<feature type="domain" description="RNA polymerase sigma factor 70 region 4 type 2" evidence="8">
    <location>
        <begin position="120"/>
        <end position="169"/>
    </location>
</feature>
<evidence type="ECO:0000256" key="4">
    <source>
        <dbReference type="ARBA" id="ARBA00023125"/>
    </source>
</evidence>
<dbReference type="CDD" id="cd06171">
    <property type="entry name" value="Sigma70_r4"/>
    <property type="match status" value="1"/>
</dbReference>
<keyword evidence="3 6" id="KW-0731">Sigma factor</keyword>
<reference evidence="9 10" key="1">
    <citation type="journal article" date="2019" name="Int. J. Syst. Evol. Microbiol.">
        <title>The Global Catalogue of Microorganisms (GCM) 10K type strain sequencing project: providing services to taxonomists for standard genome sequencing and annotation.</title>
        <authorList>
            <consortium name="The Broad Institute Genomics Platform"/>
            <consortium name="The Broad Institute Genome Sequencing Center for Infectious Disease"/>
            <person name="Wu L."/>
            <person name="Ma J."/>
        </authorList>
    </citation>
    <scope>NUCLEOTIDE SEQUENCE [LARGE SCALE GENOMIC DNA]</scope>
    <source>
        <strain evidence="9 10">JCM 15575</strain>
    </source>
</reference>
<keyword evidence="4 6" id="KW-0238">DNA-binding</keyword>
<dbReference type="InterPro" id="IPR013249">
    <property type="entry name" value="RNA_pol_sigma70_r4_t2"/>
</dbReference>
<dbReference type="Gene3D" id="1.10.1740.10">
    <property type="match status" value="1"/>
</dbReference>
<evidence type="ECO:0000256" key="1">
    <source>
        <dbReference type="ARBA" id="ARBA00010641"/>
    </source>
</evidence>
<proteinExistence type="inferred from homology"/>
<dbReference type="Pfam" id="PF04542">
    <property type="entry name" value="Sigma70_r2"/>
    <property type="match status" value="1"/>
</dbReference>
<dbReference type="InterPro" id="IPR007627">
    <property type="entry name" value="RNA_pol_sigma70_r2"/>
</dbReference>
<gene>
    <name evidence="9" type="ORF">GCM10009807_29450</name>
</gene>
<evidence type="ECO:0000256" key="6">
    <source>
        <dbReference type="RuleBase" id="RU000716"/>
    </source>
</evidence>
<evidence type="ECO:0000259" key="8">
    <source>
        <dbReference type="Pfam" id="PF08281"/>
    </source>
</evidence>
<dbReference type="RefSeq" id="WP_344055637.1">
    <property type="nucleotide sequence ID" value="NZ_BAAAPK010000001.1"/>
</dbReference>
<evidence type="ECO:0000256" key="3">
    <source>
        <dbReference type="ARBA" id="ARBA00023082"/>
    </source>
</evidence>
<dbReference type="SUPFAM" id="SSF88946">
    <property type="entry name" value="Sigma2 domain of RNA polymerase sigma factors"/>
    <property type="match status" value="1"/>
</dbReference>
<dbReference type="InterPro" id="IPR036388">
    <property type="entry name" value="WH-like_DNA-bd_sf"/>
</dbReference>
<dbReference type="InterPro" id="IPR039425">
    <property type="entry name" value="RNA_pol_sigma-70-like"/>
</dbReference>
<dbReference type="InterPro" id="IPR013325">
    <property type="entry name" value="RNA_pol_sigma_r2"/>
</dbReference>
<organism evidence="9 10">
    <name type="scientific">Microbacterium lacus</name>
    <dbReference type="NCBI Taxonomy" id="415217"/>
    <lineage>
        <taxon>Bacteria</taxon>
        <taxon>Bacillati</taxon>
        <taxon>Actinomycetota</taxon>
        <taxon>Actinomycetes</taxon>
        <taxon>Micrococcales</taxon>
        <taxon>Microbacteriaceae</taxon>
        <taxon>Microbacterium</taxon>
    </lineage>
</organism>
<dbReference type="PANTHER" id="PTHR43133">
    <property type="entry name" value="RNA POLYMERASE ECF-TYPE SIGMA FACTO"/>
    <property type="match status" value="1"/>
</dbReference>
<sequence length="179" mass="20049">MGEISDQILVERAVDQDADAFGELVRRHSPLMRAYVSRIVGSLSAADDVVQDAFLVAWNQLPTLRDGSAVRAWLMRIASREALLQVKRRPSEAALEGFDVAVSADTQPESRAVRNAQLHALSLALDELPEGQRRCWLLREVADMSYHEIAAELDLPVSTVRGNLARARTSIMIRMEEWR</sequence>
<accession>A0ABN2H8P5</accession>